<dbReference type="EnsemblMetazoa" id="ACOM023833-RA">
    <property type="protein sequence ID" value="ACOM023833-PA.1"/>
    <property type="gene ID" value="ACOM023833"/>
</dbReference>
<protein>
    <submittedName>
        <fullName evidence="1">Uncharacterized protein</fullName>
    </submittedName>
</protein>
<dbReference type="AlphaFoldDB" id="A0A8W7P1Q7"/>
<dbReference type="AntiFam" id="ANF00109">
    <property type="entry name" value="Shadow ORF (opposite afsK)"/>
</dbReference>
<reference evidence="1" key="1">
    <citation type="submission" date="2022-08" db="UniProtKB">
        <authorList>
            <consortium name="EnsemblMetazoa"/>
        </authorList>
    </citation>
    <scope>IDENTIFICATION</scope>
</reference>
<accession>A0A8W7P1Q7</accession>
<name>A0A8W7P1Q7_ANOCL</name>
<evidence type="ECO:0000313" key="1">
    <source>
        <dbReference type="EnsemblMetazoa" id="ACOM023833-PA.1"/>
    </source>
</evidence>
<sequence>MMPSDQMSTFLPYCLRVTTSGAIQYGVPTIVCRFSSPSMLAQKPKSVTFTEPSMPSSTLSDLMSRWMMPFACRKLTASSTSRQTAAIWRSFITVSVTTSVSGPPSMYSSMTHSWSTSSSCGFGGRVILFLGSGGGGTCGTASLSSLLPASESSLLCVLFWSRNWSIDSVSSWIASSVMNGLNGSDASFFLIE</sequence>
<proteinExistence type="predicted"/>
<dbReference type="Proteomes" id="UP000075882">
    <property type="component" value="Unassembled WGS sequence"/>
</dbReference>
<organism evidence="1">
    <name type="scientific">Anopheles coluzzii</name>
    <name type="common">African malaria mosquito</name>
    <dbReference type="NCBI Taxonomy" id="1518534"/>
    <lineage>
        <taxon>Eukaryota</taxon>
        <taxon>Metazoa</taxon>
        <taxon>Ecdysozoa</taxon>
        <taxon>Arthropoda</taxon>
        <taxon>Hexapoda</taxon>
        <taxon>Insecta</taxon>
        <taxon>Pterygota</taxon>
        <taxon>Neoptera</taxon>
        <taxon>Endopterygota</taxon>
        <taxon>Diptera</taxon>
        <taxon>Nematocera</taxon>
        <taxon>Culicoidea</taxon>
        <taxon>Culicidae</taxon>
        <taxon>Anophelinae</taxon>
        <taxon>Anopheles</taxon>
    </lineage>
</organism>